<keyword evidence="6" id="KW-1185">Reference proteome</keyword>
<keyword evidence="3" id="KW-0418">Kinase</keyword>
<dbReference type="InterPro" id="IPR039506">
    <property type="entry name" value="SPOB_a"/>
</dbReference>
<evidence type="ECO:0000256" key="3">
    <source>
        <dbReference type="ARBA" id="ARBA00022777"/>
    </source>
</evidence>
<proteinExistence type="predicted"/>
<dbReference type="EMBL" id="BAAADM010000054">
    <property type="protein sequence ID" value="GAA0442481.1"/>
    <property type="molecule type" value="Genomic_DNA"/>
</dbReference>
<evidence type="ECO:0000313" key="6">
    <source>
        <dbReference type="Proteomes" id="UP001501459"/>
    </source>
</evidence>
<protein>
    <recommendedName>
        <fullName evidence="4">SpoOB alpha-helical domain-containing protein</fullName>
    </recommendedName>
</protein>
<evidence type="ECO:0000256" key="1">
    <source>
        <dbReference type="ARBA" id="ARBA00022553"/>
    </source>
</evidence>
<dbReference type="Gene3D" id="1.10.287.130">
    <property type="match status" value="1"/>
</dbReference>
<sequence length="192" mass="22298">MQTTGPMSMSHESKGETMEEQDVIQLLRRYRHDVLNQLQVVDGYLSMEKLEKARAKLKDYTQQLQEESKLVNLNAPFFALYVFQWDTFHPNFRLTYSIHTKNRDLQYMDSLLVKWCNAIMHSAESKADVSKLYDIHVLIDDNDEDMLQLRWLITGTFADLPALKDMLNNIGQTVKAIEHDNGLLCTADIPCK</sequence>
<gene>
    <name evidence="5" type="ORF">GCM10008983_19440</name>
</gene>
<evidence type="ECO:0000256" key="2">
    <source>
        <dbReference type="ARBA" id="ARBA00022679"/>
    </source>
</evidence>
<reference evidence="6" key="1">
    <citation type="journal article" date="2019" name="Int. J. Syst. Evol. Microbiol.">
        <title>The Global Catalogue of Microorganisms (GCM) 10K type strain sequencing project: providing services to taxonomists for standard genome sequencing and annotation.</title>
        <authorList>
            <consortium name="The Broad Institute Genomics Platform"/>
            <consortium name="The Broad Institute Genome Sequencing Center for Infectious Disease"/>
            <person name="Wu L."/>
            <person name="Ma J."/>
        </authorList>
    </citation>
    <scope>NUCLEOTIDE SEQUENCE [LARGE SCALE GENOMIC DNA]</scope>
    <source>
        <strain evidence="6">JCM 12149</strain>
    </source>
</reference>
<organism evidence="5 6">
    <name type="scientific">Lentibacillus halophilus</name>
    <dbReference type="NCBI Taxonomy" id="295065"/>
    <lineage>
        <taxon>Bacteria</taxon>
        <taxon>Bacillati</taxon>
        <taxon>Bacillota</taxon>
        <taxon>Bacilli</taxon>
        <taxon>Bacillales</taxon>
        <taxon>Bacillaceae</taxon>
        <taxon>Lentibacillus</taxon>
    </lineage>
</organism>
<dbReference type="SUPFAM" id="SSF55890">
    <property type="entry name" value="Sporulation response regulatory protein Spo0B"/>
    <property type="match status" value="1"/>
</dbReference>
<feature type="domain" description="SpoOB alpha-helical" evidence="4">
    <location>
        <begin position="14"/>
        <end position="73"/>
    </location>
</feature>
<dbReference type="InterPro" id="IPR016120">
    <property type="entry name" value="Sig_transdc_His_kin_SpoOB"/>
</dbReference>
<dbReference type="Proteomes" id="UP001501459">
    <property type="component" value="Unassembled WGS sequence"/>
</dbReference>
<dbReference type="InterPro" id="IPR037100">
    <property type="entry name" value="Spo0B_C_sf"/>
</dbReference>
<evidence type="ECO:0000259" key="4">
    <source>
        <dbReference type="Pfam" id="PF14689"/>
    </source>
</evidence>
<dbReference type="Gene3D" id="3.30.565.30">
    <property type="entry name" value="Sporulation initiation phosphotransferase B (SpoOB), C-terminal domain"/>
    <property type="match status" value="1"/>
</dbReference>
<accession>A0ABP3J569</accession>
<name>A0ABP3J569_9BACI</name>
<keyword evidence="2" id="KW-0808">Transferase</keyword>
<comment type="caution">
    <text evidence="5">The sequence shown here is derived from an EMBL/GenBank/DDBJ whole genome shotgun (WGS) entry which is preliminary data.</text>
</comment>
<keyword evidence="1" id="KW-0597">Phosphoprotein</keyword>
<evidence type="ECO:0000313" key="5">
    <source>
        <dbReference type="EMBL" id="GAA0442481.1"/>
    </source>
</evidence>
<dbReference type="Pfam" id="PF14689">
    <property type="entry name" value="SPOB_a"/>
    <property type="match status" value="1"/>
</dbReference>